<reference evidence="1 2" key="1">
    <citation type="submission" date="2019-04" db="EMBL/GenBank/DDBJ databases">
        <title>Novel bacteriophages capable of disrupting biofilms from clinical strains of Aeromonas hydrophila with intrinsic antibiotic resistance.</title>
        <authorList>
            <person name="Kabwe M."/>
            <person name="Brown T.L."/>
            <person name="Speirs L."/>
            <person name="Ku H."/>
            <person name="Leach M."/>
            <person name="Chan H.T."/>
            <person name="Petrovski S."/>
            <person name="Lock P."/>
            <person name="Tucci J."/>
        </authorList>
    </citation>
    <scope>NUCLEOTIDE SEQUENCE [LARGE SCALE GENOMIC DNA]</scope>
</reference>
<dbReference type="Proteomes" id="UP000318298">
    <property type="component" value="Segment"/>
</dbReference>
<proteinExistence type="predicted"/>
<gene>
    <name evidence="1" type="ORF">LAh7_51</name>
</gene>
<accession>A0A514A0C9</accession>
<organism evidence="1 2">
    <name type="scientific">Aeromonas phage LAh_7</name>
    <dbReference type="NCBI Taxonomy" id="2591031"/>
    <lineage>
        <taxon>Viruses</taxon>
        <taxon>Duplodnaviria</taxon>
        <taxon>Heunggongvirae</taxon>
        <taxon>Uroviricota</taxon>
        <taxon>Caudoviricetes</taxon>
        <taxon>Casjensviridae</taxon>
        <taxon>Sharonstreetvirus</taxon>
        <taxon>Sharonstreetvirus LAh7</taxon>
    </lineage>
</organism>
<sequence>MGWEYFVYAIVMLTVSYLLQRKPKSSPPQAQEFQEVPTAQEGESIVVLFGTRDIKSPSVVWYGDVDTQDIKKKG</sequence>
<dbReference type="EMBL" id="MK838113">
    <property type="protein sequence ID" value="QDH46711.1"/>
    <property type="molecule type" value="Genomic_DNA"/>
</dbReference>
<evidence type="ECO:0000313" key="1">
    <source>
        <dbReference type="EMBL" id="QDH46711.1"/>
    </source>
</evidence>
<evidence type="ECO:0000313" key="2">
    <source>
        <dbReference type="Proteomes" id="UP000318298"/>
    </source>
</evidence>
<protein>
    <recommendedName>
        <fullName evidence="3">Tail assembly protein</fullName>
    </recommendedName>
</protein>
<keyword evidence="2" id="KW-1185">Reference proteome</keyword>
<evidence type="ECO:0008006" key="3">
    <source>
        <dbReference type="Google" id="ProtNLM"/>
    </source>
</evidence>
<name>A0A514A0C9_9CAUD</name>